<dbReference type="Proteomes" id="UP000250079">
    <property type="component" value="Chromosome"/>
</dbReference>
<feature type="binding site" evidence="6">
    <location>
        <position position="228"/>
    </location>
    <ligand>
        <name>substrate</name>
    </ligand>
</feature>
<dbReference type="KEGG" id="gai:IMCC3135_01350"/>
<evidence type="ECO:0000256" key="6">
    <source>
        <dbReference type="PIRSR" id="PIRSR038994-2"/>
    </source>
</evidence>
<evidence type="ECO:0000313" key="8">
    <source>
        <dbReference type="EMBL" id="ASJ70389.1"/>
    </source>
</evidence>
<feature type="binding site" evidence="6">
    <location>
        <begin position="220"/>
        <end position="221"/>
    </location>
    <ligand>
        <name>substrate</name>
    </ligand>
</feature>
<keyword evidence="4" id="KW-0119">Carbohydrate metabolism</keyword>
<dbReference type="PIRSF" id="PIRSF038994">
    <property type="entry name" value="NagA"/>
    <property type="match status" value="1"/>
</dbReference>
<dbReference type="InterPro" id="IPR003764">
    <property type="entry name" value="GlcNAc_6-P_deAcase"/>
</dbReference>
<comment type="similarity">
    <text evidence="1 4">Belongs to the metallo-dependent hydrolases superfamily. NagA family.</text>
</comment>
<feature type="binding site" evidence="7">
    <location>
        <position position="217"/>
    </location>
    <ligand>
        <name>Zn(2+)</name>
        <dbReference type="ChEBI" id="CHEBI:29105"/>
    </ligand>
</feature>
<evidence type="ECO:0000256" key="5">
    <source>
        <dbReference type="PIRSR" id="PIRSR038994-1"/>
    </source>
</evidence>
<dbReference type="GO" id="GO:0046872">
    <property type="term" value="F:metal ion binding"/>
    <property type="evidence" value="ECO:0007669"/>
    <property type="project" value="UniProtKB-KW"/>
</dbReference>
<dbReference type="EMBL" id="CP018632">
    <property type="protein sequence ID" value="ASJ70389.1"/>
    <property type="molecule type" value="Genomic_DNA"/>
</dbReference>
<dbReference type="SUPFAM" id="SSF51556">
    <property type="entry name" value="Metallo-dependent hydrolases"/>
    <property type="match status" value="1"/>
</dbReference>
<sequence length="381" mass="40318">MRATETLGRWLRSDGWFDGVCLHDRMVSGFRPDAAGAKGPLFIPAPLDLHVHGGGGADVMQGDEALRTVLHTHARHGTAGLLATSVTAPLEAIDDFLASVARVAKQLELSTRDSQAGDESLTLSGARLLGVHLEGPFISPDKLGAQPNFPAPLDLAKLETWFKTGLVKVITYAPELDPGTQVPGLCQRYGVRAQIGHTLCSWAQAAQAMAAGAGVTHLYNAMSPVLHRGGGAAVAALAYATHAEVITDGIHVDKAAFDAARRSIDGLYSITDATAAAGMPDGEYQLGSLTISKTGHRVELPDGTLAGSCLTQQRSVQVLRGWGLSWAEIAGLSSTVPAQWLQRTDYGLIAPEAHASWLEINNDEPDALWLNGIRHTLETLP</sequence>
<protein>
    <submittedName>
        <fullName evidence="8">N-acetylglucosamine-6-phosphate deacetylase</fullName>
        <ecNumber evidence="8">3.5.1.25</ecNumber>
    </submittedName>
</protein>
<proteinExistence type="inferred from homology"/>
<evidence type="ECO:0000256" key="3">
    <source>
        <dbReference type="ARBA" id="ARBA00022801"/>
    </source>
</evidence>
<dbReference type="InterPro" id="IPR032466">
    <property type="entry name" value="Metal_Hydrolase"/>
</dbReference>
<dbReference type="GO" id="GO:0008448">
    <property type="term" value="F:N-acetylglucosamine-6-phosphate deacetylase activity"/>
    <property type="evidence" value="ECO:0007669"/>
    <property type="project" value="UniProtKB-EC"/>
</dbReference>
<feature type="binding site" evidence="7">
    <location>
        <position position="197"/>
    </location>
    <ligand>
        <name>Zn(2+)</name>
        <dbReference type="ChEBI" id="CHEBI:29105"/>
    </ligand>
</feature>
<accession>A0A2Z2NGY1</accession>
<dbReference type="PANTHER" id="PTHR11113:SF14">
    <property type="entry name" value="N-ACETYLGLUCOSAMINE-6-PHOSPHATE DEACETYLASE"/>
    <property type="match status" value="1"/>
</dbReference>
<dbReference type="GO" id="GO:0006046">
    <property type="term" value="P:N-acetylglucosamine catabolic process"/>
    <property type="evidence" value="ECO:0007669"/>
    <property type="project" value="TreeGrafter"/>
</dbReference>
<feature type="binding site" evidence="6">
    <location>
        <begin position="305"/>
        <end position="307"/>
    </location>
    <ligand>
        <name>substrate</name>
    </ligand>
</feature>
<keyword evidence="2 7" id="KW-0479">Metal-binding</keyword>
<dbReference type="Gene3D" id="3.20.20.140">
    <property type="entry name" value="Metal-dependent hydrolases"/>
    <property type="match status" value="1"/>
</dbReference>
<evidence type="ECO:0000256" key="7">
    <source>
        <dbReference type="PIRSR" id="PIRSR038994-3"/>
    </source>
</evidence>
<feature type="binding site" evidence="7">
    <location>
        <position position="134"/>
    </location>
    <ligand>
        <name>Zn(2+)</name>
        <dbReference type="ChEBI" id="CHEBI:29105"/>
    </ligand>
</feature>
<evidence type="ECO:0000256" key="2">
    <source>
        <dbReference type="ARBA" id="ARBA00022723"/>
    </source>
</evidence>
<keyword evidence="9" id="KW-1185">Reference proteome</keyword>
<organism evidence="8 9">
    <name type="scientific">Granulosicoccus antarcticus IMCC3135</name>
    <dbReference type="NCBI Taxonomy" id="1192854"/>
    <lineage>
        <taxon>Bacteria</taxon>
        <taxon>Pseudomonadati</taxon>
        <taxon>Pseudomonadota</taxon>
        <taxon>Gammaproteobacteria</taxon>
        <taxon>Chromatiales</taxon>
        <taxon>Granulosicoccaceae</taxon>
        <taxon>Granulosicoccus</taxon>
    </lineage>
</organism>
<evidence type="ECO:0000256" key="1">
    <source>
        <dbReference type="ARBA" id="ARBA00010716"/>
    </source>
</evidence>
<dbReference type="RefSeq" id="WP_088915938.1">
    <property type="nucleotide sequence ID" value="NZ_CP018632.1"/>
</dbReference>
<evidence type="ECO:0000313" key="9">
    <source>
        <dbReference type="Proteomes" id="UP000250079"/>
    </source>
</evidence>
<feature type="binding site" evidence="6">
    <location>
        <position position="145"/>
    </location>
    <ligand>
        <name>substrate</name>
    </ligand>
</feature>
<name>A0A2Z2NGY1_9GAMM</name>
<dbReference type="PANTHER" id="PTHR11113">
    <property type="entry name" value="N-ACETYLGLUCOSAMINE-6-PHOSPHATE DEACETYLASE"/>
    <property type="match status" value="1"/>
</dbReference>
<keyword evidence="3 4" id="KW-0378">Hydrolase</keyword>
<reference evidence="8 9" key="1">
    <citation type="submission" date="2016-12" db="EMBL/GenBank/DDBJ databases">
        <authorList>
            <person name="Song W.-J."/>
            <person name="Kurnit D.M."/>
        </authorList>
    </citation>
    <scope>NUCLEOTIDE SEQUENCE [LARGE SCALE GENOMIC DNA]</scope>
    <source>
        <strain evidence="8 9">IMCC3135</strain>
    </source>
</reference>
<dbReference type="EC" id="3.5.1.25" evidence="8"/>
<feature type="active site" description="Proton donor/acceptor" evidence="5">
    <location>
        <position position="272"/>
    </location>
</feature>
<feature type="binding site" evidence="6">
    <location>
        <position position="251"/>
    </location>
    <ligand>
        <name>substrate</name>
    </ligand>
</feature>
<comment type="cofactor">
    <cofactor evidence="7">
        <name>a divalent metal cation</name>
        <dbReference type="ChEBI" id="CHEBI:60240"/>
    </cofactor>
    <text evidence="7">Binds 1 divalent metal cation per subunit.</text>
</comment>
<dbReference type="OrthoDB" id="9776488at2"/>
<evidence type="ECO:0000256" key="4">
    <source>
        <dbReference type="PIRNR" id="PIRNR038994"/>
    </source>
</evidence>
<dbReference type="AlphaFoldDB" id="A0A2Z2NGY1"/>
<gene>
    <name evidence="8" type="primary">nagA_1</name>
    <name evidence="8" type="ORF">IMCC3135_01350</name>
</gene>